<proteinExistence type="inferred from homology"/>
<keyword evidence="8" id="KW-0472">Membrane</keyword>
<protein>
    <submittedName>
        <fullName evidence="11">Uncharacterized protein</fullName>
    </submittedName>
</protein>
<comment type="similarity">
    <text evidence="9">Belongs to the plant Proton pump-interactor protein family.</text>
</comment>
<dbReference type="GO" id="GO:0005789">
    <property type="term" value="C:endoplasmic reticulum membrane"/>
    <property type="evidence" value="ECO:0007669"/>
    <property type="project" value="UniProtKB-SubCell"/>
</dbReference>
<evidence type="ECO:0000256" key="1">
    <source>
        <dbReference type="ARBA" id="ARBA00004162"/>
    </source>
</evidence>
<dbReference type="InterPro" id="IPR055282">
    <property type="entry name" value="PPI1-4"/>
</dbReference>
<keyword evidence="7 10" id="KW-0175">Coiled coil</keyword>
<accession>A0A7J0G4D3</accession>
<dbReference type="Proteomes" id="UP000585474">
    <property type="component" value="Unassembled WGS sequence"/>
</dbReference>
<evidence type="ECO:0000256" key="8">
    <source>
        <dbReference type="ARBA" id="ARBA00023136"/>
    </source>
</evidence>
<keyword evidence="12" id="KW-1185">Reference proteome</keyword>
<evidence type="ECO:0000256" key="10">
    <source>
        <dbReference type="SAM" id="Coils"/>
    </source>
</evidence>
<keyword evidence="3" id="KW-1003">Cell membrane</keyword>
<dbReference type="PANTHER" id="PTHR32219">
    <property type="entry name" value="RNA-BINDING PROTEIN YLMH-RELATED"/>
    <property type="match status" value="1"/>
</dbReference>
<evidence type="ECO:0000256" key="2">
    <source>
        <dbReference type="ARBA" id="ARBA00004389"/>
    </source>
</evidence>
<evidence type="ECO:0000256" key="7">
    <source>
        <dbReference type="ARBA" id="ARBA00023054"/>
    </source>
</evidence>
<keyword evidence="4" id="KW-0812">Transmembrane</keyword>
<evidence type="ECO:0000256" key="5">
    <source>
        <dbReference type="ARBA" id="ARBA00022824"/>
    </source>
</evidence>
<gene>
    <name evidence="11" type="ORF">Acr_17g0012260</name>
</gene>
<evidence type="ECO:0000256" key="4">
    <source>
        <dbReference type="ARBA" id="ARBA00022692"/>
    </source>
</evidence>
<organism evidence="11 12">
    <name type="scientific">Actinidia rufa</name>
    <dbReference type="NCBI Taxonomy" id="165716"/>
    <lineage>
        <taxon>Eukaryota</taxon>
        <taxon>Viridiplantae</taxon>
        <taxon>Streptophyta</taxon>
        <taxon>Embryophyta</taxon>
        <taxon>Tracheophyta</taxon>
        <taxon>Spermatophyta</taxon>
        <taxon>Magnoliopsida</taxon>
        <taxon>eudicotyledons</taxon>
        <taxon>Gunneridae</taxon>
        <taxon>Pentapetalae</taxon>
        <taxon>asterids</taxon>
        <taxon>Ericales</taxon>
        <taxon>Actinidiaceae</taxon>
        <taxon>Actinidia</taxon>
    </lineage>
</organism>
<dbReference type="GO" id="GO:0005886">
    <property type="term" value="C:plasma membrane"/>
    <property type="evidence" value="ECO:0007669"/>
    <property type="project" value="UniProtKB-SubCell"/>
</dbReference>
<dbReference type="EMBL" id="BJWL01000017">
    <property type="protein sequence ID" value="GFZ05654.1"/>
    <property type="molecule type" value="Genomic_DNA"/>
</dbReference>
<evidence type="ECO:0000313" key="12">
    <source>
        <dbReference type="Proteomes" id="UP000585474"/>
    </source>
</evidence>
<dbReference type="AlphaFoldDB" id="A0A7J0G4D3"/>
<dbReference type="PANTHER" id="PTHR32219:SF16">
    <property type="entry name" value="CORE-2_I-BRANCHING BETA-1,6-N-ACETYLGLUCOSAMINYLTRANSFERASE FAMILY PROTEIN"/>
    <property type="match status" value="1"/>
</dbReference>
<dbReference type="OrthoDB" id="2195113at2759"/>
<evidence type="ECO:0000313" key="11">
    <source>
        <dbReference type="EMBL" id="GFZ05654.1"/>
    </source>
</evidence>
<keyword evidence="5" id="KW-0256">Endoplasmic reticulum</keyword>
<feature type="coiled-coil region" evidence="10">
    <location>
        <begin position="183"/>
        <end position="231"/>
    </location>
</feature>
<evidence type="ECO:0000256" key="3">
    <source>
        <dbReference type="ARBA" id="ARBA00022475"/>
    </source>
</evidence>
<evidence type="ECO:0000256" key="6">
    <source>
        <dbReference type="ARBA" id="ARBA00022989"/>
    </source>
</evidence>
<comment type="caution">
    <text evidence="11">The sequence shown here is derived from an EMBL/GenBank/DDBJ whole genome shotgun (WGS) entry which is preliminary data.</text>
</comment>
<reference evidence="11 12" key="1">
    <citation type="submission" date="2019-07" db="EMBL/GenBank/DDBJ databases">
        <title>De Novo Assembly of kiwifruit Actinidia rufa.</title>
        <authorList>
            <person name="Sugita-Konishi S."/>
            <person name="Sato K."/>
            <person name="Mori E."/>
            <person name="Abe Y."/>
            <person name="Kisaki G."/>
            <person name="Hamano K."/>
            <person name="Suezawa K."/>
            <person name="Otani M."/>
            <person name="Fukuda T."/>
            <person name="Manabe T."/>
            <person name="Gomi K."/>
            <person name="Tabuchi M."/>
            <person name="Akimitsu K."/>
            <person name="Kataoka I."/>
        </authorList>
    </citation>
    <scope>NUCLEOTIDE SEQUENCE [LARGE SCALE GENOMIC DNA]</scope>
    <source>
        <strain evidence="12">cv. Fuchu</strain>
    </source>
</reference>
<evidence type="ECO:0000256" key="9">
    <source>
        <dbReference type="ARBA" id="ARBA00038080"/>
    </source>
</evidence>
<sequence length="299" mass="34725">MSMEMDMEKFLGDDLIQMALKEENEGHNKGLLEQVCGPVEEFDDLLTELPFTKDFDTLKVPKKTHKFYFVKFPAPSENPSLKIRIKEAEKIIQRQNQSRAPIDEKLKEKKIKSLCCRILHGAKSLSEEKKLLGEMKQMEAEKKNVIVDTDLKPNIPNYLDTEEAIQDHIEGLSNELNRQKKVHLEYNVIVKRLKRELEEAKRDIGRLEKKIEDINRKKNEAYRCLVQLERQIDEEDSIHPQLVSLLNDAKDLAEMEDVRALKESSSKKQVELCPSGNWNGSNAFRDGHENQMVTIKTRI</sequence>
<name>A0A7J0G4D3_9ERIC</name>
<keyword evidence="6" id="KW-1133">Transmembrane helix</keyword>
<comment type="subcellular location">
    <subcellularLocation>
        <location evidence="1">Cell membrane</location>
        <topology evidence="1">Single-pass membrane protein</topology>
    </subcellularLocation>
    <subcellularLocation>
        <location evidence="2">Endoplasmic reticulum membrane</location>
        <topology evidence="2">Single-pass membrane protein</topology>
    </subcellularLocation>
</comment>